<dbReference type="EMBL" id="CATNWA010008403">
    <property type="protein sequence ID" value="CAI9556058.1"/>
    <property type="molecule type" value="Genomic_DNA"/>
</dbReference>
<feature type="region of interest" description="Disordered" evidence="1">
    <location>
        <begin position="60"/>
        <end position="110"/>
    </location>
</feature>
<accession>A0ABN9C7P3</accession>
<gene>
    <name evidence="2" type="ORF">SPARVUS_LOCUS4500996</name>
</gene>
<organism evidence="2 3">
    <name type="scientific">Staurois parvus</name>
    <dbReference type="NCBI Taxonomy" id="386267"/>
    <lineage>
        <taxon>Eukaryota</taxon>
        <taxon>Metazoa</taxon>
        <taxon>Chordata</taxon>
        <taxon>Craniata</taxon>
        <taxon>Vertebrata</taxon>
        <taxon>Euteleostomi</taxon>
        <taxon>Amphibia</taxon>
        <taxon>Batrachia</taxon>
        <taxon>Anura</taxon>
        <taxon>Neobatrachia</taxon>
        <taxon>Ranoidea</taxon>
        <taxon>Ranidae</taxon>
        <taxon>Staurois</taxon>
    </lineage>
</organism>
<keyword evidence="3" id="KW-1185">Reference proteome</keyword>
<feature type="compositionally biased region" description="Basic and acidic residues" evidence="1">
    <location>
        <begin position="1"/>
        <end position="14"/>
    </location>
</feature>
<dbReference type="Proteomes" id="UP001162483">
    <property type="component" value="Unassembled WGS sequence"/>
</dbReference>
<evidence type="ECO:0000313" key="3">
    <source>
        <dbReference type="Proteomes" id="UP001162483"/>
    </source>
</evidence>
<sequence>MSGSGEAHEGDTRNGKQTCVSGDHGCQARVEEEDGFSDISDSELLSLQEAAESCDAYVADGEGLETVEEITSPPTSNVDVNTPTKGQLHSSPGLSCNEIPGSSQITPRKRKQESLTPLQKYHMSHLAVTDICSQMWCEQQMVYKIEQPLATDQERLPQ</sequence>
<name>A0ABN9C7P3_9NEOB</name>
<feature type="region of interest" description="Disordered" evidence="1">
    <location>
        <begin position="1"/>
        <end position="25"/>
    </location>
</feature>
<evidence type="ECO:0000256" key="1">
    <source>
        <dbReference type="SAM" id="MobiDB-lite"/>
    </source>
</evidence>
<feature type="compositionally biased region" description="Polar residues" evidence="1">
    <location>
        <begin position="72"/>
        <end position="106"/>
    </location>
</feature>
<comment type="caution">
    <text evidence="2">The sequence shown here is derived from an EMBL/GenBank/DDBJ whole genome shotgun (WGS) entry which is preliminary data.</text>
</comment>
<reference evidence="2" key="1">
    <citation type="submission" date="2023-05" db="EMBL/GenBank/DDBJ databases">
        <authorList>
            <person name="Stuckert A."/>
        </authorList>
    </citation>
    <scope>NUCLEOTIDE SEQUENCE</scope>
</reference>
<proteinExistence type="predicted"/>
<evidence type="ECO:0000313" key="2">
    <source>
        <dbReference type="EMBL" id="CAI9556058.1"/>
    </source>
</evidence>
<protein>
    <submittedName>
        <fullName evidence="2">Uncharacterized protein</fullName>
    </submittedName>
</protein>